<dbReference type="EMBL" id="JAEKOZ010000018">
    <property type="protein sequence ID" value="MBJ3810651.1"/>
    <property type="molecule type" value="Genomic_DNA"/>
</dbReference>
<comment type="caution">
    <text evidence="1">The sequence shown here is derived from an EMBL/GenBank/DDBJ whole genome shotgun (WGS) entry which is preliminary data.</text>
</comment>
<name>A0ABS0XCB6_9ACTN</name>
<sequence length="320" mass="33611">MTTQNSPGPSQHIGQRIGFSTVGAIDSRLAALVKLDQSMGSELIRPAAEGELSFINSLLSNANYDAITGAELDGLAARAAGIAGWIARDSGDLVAAETLYRTAVALAAASGAADIRAYFTMQLACQKCSASKPAAALQLLGTVESDVRHGALSARTVVTLHSVAAHAHARMGDDAGRARAMDAAHTALDSEGAPPTHSLNSWVSAAYLEVTAGCHLLALGRPRQALHHLKVLDNGAYPLDRHPREAVIHLVCAAKAMLSSHELESAVSYAHRAQDYLDTVRSTRATEAVMGLCHALSAYSSTTLVRDFLDRASTQGRQRG</sequence>
<proteinExistence type="predicted"/>
<evidence type="ECO:0000313" key="1">
    <source>
        <dbReference type="EMBL" id="MBJ3810651.1"/>
    </source>
</evidence>
<evidence type="ECO:0008006" key="3">
    <source>
        <dbReference type="Google" id="ProtNLM"/>
    </source>
</evidence>
<organism evidence="1 2">
    <name type="scientific">Streptomyces flavofungini</name>
    <dbReference type="NCBI Taxonomy" id="68200"/>
    <lineage>
        <taxon>Bacteria</taxon>
        <taxon>Bacillati</taxon>
        <taxon>Actinomycetota</taxon>
        <taxon>Actinomycetes</taxon>
        <taxon>Kitasatosporales</taxon>
        <taxon>Streptomycetaceae</taxon>
        <taxon>Streptomyces</taxon>
    </lineage>
</organism>
<keyword evidence="2" id="KW-1185">Reference proteome</keyword>
<dbReference type="RefSeq" id="WP_198897891.1">
    <property type="nucleotide sequence ID" value="NZ_JAEKOZ010000018.1"/>
</dbReference>
<dbReference type="Proteomes" id="UP000634780">
    <property type="component" value="Unassembled WGS sequence"/>
</dbReference>
<accession>A0ABS0XCB6</accession>
<protein>
    <recommendedName>
        <fullName evidence="3">Transcriptional regulator</fullName>
    </recommendedName>
</protein>
<evidence type="ECO:0000313" key="2">
    <source>
        <dbReference type="Proteomes" id="UP000634780"/>
    </source>
</evidence>
<gene>
    <name evidence="1" type="ORF">JGB26_26720</name>
</gene>
<reference evidence="1 2" key="1">
    <citation type="submission" date="2020-12" db="EMBL/GenBank/DDBJ databases">
        <title>Streptomyces typhae sp. nov., a novel endophytic actinomycete isolated from the root of cattail pollen (Typha angustifolia L.).</title>
        <authorList>
            <person name="Peng C."/>
            <person name="Liu C."/>
        </authorList>
    </citation>
    <scope>NUCLEOTIDE SEQUENCE [LARGE SCALE GENOMIC DNA]</scope>
    <source>
        <strain evidence="1 2">JCM 4753</strain>
    </source>
</reference>